<dbReference type="AlphaFoldDB" id="A0A1D9P4L3"/>
<dbReference type="EMBL" id="CP017831">
    <property type="protein sequence ID" value="AOZ97510.1"/>
    <property type="molecule type" value="Genomic_DNA"/>
</dbReference>
<dbReference type="KEGG" id="bhu:bhn_I2478"/>
<evidence type="ECO:0008006" key="3">
    <source>
        <dbReference type="Google" id="ProtNLM"/>
    </source>
</evidence>
<keyword evidence="2" id="KW-1185">Reference proteome</keyword>
<dbReference type="Pfam" id="PF06949">
    <property type="entry name" value="DUF1292"/>
    <property type="match status" value="1"/>
</dbReference>
<dbReference type="InterPro" id="IPR009711">
    <property type="entry name" value="UPF0473"/>
</dbReference>
<sequence>MVNNLEKILFSPDGGEAVEFYCLEQTSLGGKTYLLVTDEEDGDGEALILRDDSDIKDEEAVYVIVDDDLELEAVAGVFRKLLSEDGIDLDA</sequence>
<gene>
    <name evidence="1" type="ORF">bhn_I2478</name>
</gene>
<accession>A0A1D9P4L3</accession>
<reference evidence="2" key="1">
    <citation type="submission" date="2016-10" db="EMBL/GenBank/DDBJ databases">
        <title>The complete genome sequence of the rumen bacterium Butyrivibrio hungatei MB2003.</title>
        <authorList>
            <person name="Palevich N."/>
            <person name="Kelly W.J."/>
            <person name="Leahy S.C."/>
            <person name="Altermann E."/>
            <person name="Rakonjac J."/>
            <person name="Attwood G.T."/>
        </authorList>
    </citation>
    <scope>NUCLEOTIDE SEQUENCE [LARGE SCALE GENOMIC DNA]</scope>
    <source>
        <strain evidence="2">MB2003</strain>
    </source>
</reference>
<organism evidence="1 2">
    <name type="scientific">Butyrivibrio hungatei</name>
    <dbReference type="NCBI Taxonomy" id="185008"/>
    <lineage>
        <taxon>Bacteria</taxon>
        <taxon>Bacillati</taxon>
        <taxon>Bacillota</taxon>
        <taxon>Clostridia</taxon>
        <taxon>Lachnospirales</taxon>
        <taxon>Lachnospiraceae</taxon>
        <taxon>Butyrivibrio</taxon>
    </lineage>
</organism>
<name>A0A1D9P4L3_9FIRM</name>
<proteinExistence type="predicted"/>
<dbReference type="Proteomes" id="UP000179284">
    <property type="component" value="Chromosome I"/>
</dbReference>
<evidence type="ECO:0000313" key="2">
    <source>
        <dbReference type="Proteomes" id="UP000179284"/>
    </source>
</evidence>
<protein>
    <recommendedName>
        <fullName evidence="3">DUF1292 domain-containing protein</fullName>
    </recommendedName>
</protein>
<evidence type="ECO:0000313" key="1">
    <source>
        <dbReference type="EMBL" id="AOZ97510.1"/>
    </source>
</evidence>